<organism evidence="4 5">
    <name type="scientific">Sulfoacidibacillus thermotolerans</name>
    <name type="common">Acidibacillus sulfuroxidans</name>
    <dbReference type="NCBI Taxonomy" id="1765684"/>
    <lineage>
        <taxon>Bacteria</taxon>
        <taxon>Bacillati</taxon>
        <taxon>Bacillota</taxon>
        <taxon>Bacilli</taxon>
        <taxon>Bacillales</taxon>
        <taxon>Alicyclobacillaceae</taxon>
        <taxon>Sulfoacidibacillus</taxon>
    </lineage>
</organism>
<dbReference type="EMBL" id="MPDK01000027">
    <property type="protein sequence ID" value="PWI56764.1"/>
    <property type="molecule type" value="Genomic_DNA"/>
</dbReference>
<dbReference type="SUPFAM" id="SSF53335">
    <property type="entry name" value="S-adenosyl-L-methionine-dependent methyltransferases"/>
    <property type="match status" value="1"/>
</dbReference>
<reference evidence="4 5" key="1">
    <citation type="submission" date="2016-11" db="EMBL/GenBank/DDBJ databases">
        <title>Comparative genomics of Acidibacillus ferroxidans species.</title>
        <authorList>
            <person name="Oliveira G."/>
            <person name="Nunes G."/>
            <person name="Oliveira R."/>
            <person name="Araujo F."/>
            <person name="Salim A."/>
            <person name="Scholte L."/>
            <person name="Morais D."/>
            <person name="Nancucheo I."/>
            <person name="Johnson D.B."/>
            <person name="Grail B."/>
            <person name="Bittencourt J."/>
            <person name="Valadares R."/>
        </authorList>
    </citation>
    <scope>NUCLEOTIDE SEQUENCE [LARGE SCALE GENOMIC DNA]</scope>
    <source>
        <strain evidence="4 5">Y002</strain>
    </source>
</reference>
<dbReference type="RefSeq" id="WP_219930686.1">
    <property type="nucleotide sequence ID" value="NZ_MPDK01000027.1"/>
</dbReference>
<gene>
    <name evidence="4" type="ORF">BM613_12110</name>
</gene>
<proteinExistence type="predicted"/>
<keyword evidence="2" id="KW-0175">Coiled coil</keyword>
<evidence type="ECO:0000259" key="3">
    <source>
        <dbReference type="Pfam" id="PF13649"/>
    </source>
</evidence>
<dbReference type="SUPFAM" id="SSF57997">
    <property type="entry name" value="Tropomyosin"/>
    <property type="match status" value="1"/>
</dbReference>
<dbReference type="InterPro" id="IPR029063">
    <property type="entry name" value="SAM-dependent_MTases_sf"/>
</dbReference>
<keyword evidence="1" id="KW-0808">Transferase</keyword>
<dbReference type="InterPro" id="IPR041698">
    <property type="entry name" value="Methyltransf_25"/>
</dbReference>
<protein>
    <recommendedName>
        <fullName evidence="3">Methyltransferase domain-containing protein</fullName>
    </recommendedName>
</protein>
<dbReference type="GO" id="GO:0016740">
    <property type="term" value="F:transferase activity"/>
    <property type="evidence" value="ECO:0007669"/>
    <property type="project" value="UniProtKB-KW"/>
</dbReference>
<evidence type="ECO:0000256" key="2">
    <source>
        <dbReference type="SAM" id="Coils"/>
    </source>
</evidence>
<sequence>MNMQDLSGQHNFYRAFEDRYRGSRELIKSRLQAYLPFILPLQTIYPECQTIDLGCGRGEWLELLTEYRFQPFGVDLDRGMLMACKERGFSVAEMDAVTALRDLPKESQVVVSGFHIAEHLPFEALQAIFEQALRVLKPGGFLILETPNPENIQVATANFYLDPTHQRPLPPLLLSFLAEFYGFSRVKVLRLQEPQELYAREKFSLSDVIGGVSPDYAIVAQKNALPSVLARFEEAFAKNYGVSLEMLEGVFEQRILNLENQVQQTAQAMKEVNRRALEAIRSASEVEKKIVEMEIRIRESVERSESLELQVYKSEQRAIAAERKVIELERNLRGGE</sequence>
<evidence type="ECO:0000256" key="1">
    <source>
        <dbReference type="ARBA" id="ARBA00022679"/>
    </source>
</evidence>
<dbReference type="AlphaFoldDB" id="A0A2U3D664"/>
<dbReference type="PANTHER" id="PTHR43861">
    <property type="entry name" value="TRANS-ACONITATE 2-METHYLTRANSFERASE-RELATED"/>
    <property type="match status" value="1"/>
</dbReference>
<comment type="caution">
    <text evidence="4">The sequence shown here is derived from an EMBL/GenBank/DDBJ whole genome shotgun (WGS) entry which is preliminary data.</text>
</comment>
<dbReference type="Proteomes" id="UP000245380">
    <property type="component" value="Unassembled WGS sequence"/>
</dbReference>
<feature type="domain" description="Methyltransferase" evidence="3">
    <location>
        <begin position="52"/>
        <end position="140"/>
    </location>
</feature>
<dbReference type="Pfam" id="PF13649">
    <property type="entry name" value="Methyltransf_25"/>
    <property type="match status" value="1"/>
</dbReference>
<evidence type="ECO:0000313" key="5">
    <source>
        <dbReference type="Proteomes" id="UP000245380"/>
    </source>
</evidence>
<name>A0A2U3D664_SULT2</name>
<dbReference type="Gene3D" id="3.40.50.150">
    <property type="entry name" value="Vaccinia Virus protein VP39"/>
    <property type="match status" value="1"/>
</dbReference>
<feature type="coiled-coil region" evidence="2">
    <location>
        <begin position="255"/>
        <end position="310"/>
    </location>
</feature>
<evidence type="ECO:0000313" key="4">
    <source>
        <dbReference type="EMBL" id="PWI56764.1"/>
    </source>
</evidence>
<dbReference type="CDD" id="cd02440">
    <property type="entry name" value="AdoMet_MTases"/>
    <property type="match status" value="1"/>
</dbReference>
<keyword evidence="5" id="KW-1185">Reference proteome</keyword>
<accession>A0A2U3D664</accession>